<evidence type="ECO:0000313" key="3">
    <source>
        <dbReference type="Proteomes" id="UP000321797"/>
    </source>
</evidence>
<sequence>MTQVDRRLTTPEAAEWLGMKRRTLEHWRGKGKGPRYLKVGAKVQYRISDLEMFLREVETSDSRTADR</sequence>
<evidence type="ECO:0000259" key="1">
    <source>
        <dbReference type="Pfam" id="PF12728"/>
    </source>
</evidence>
<dbReference type="GO" id="GO:0003677">
    <property type="term" value="F:DNA binding"/>
    <property type="evidence" value="ECO:0007669"/>
    <property type="project" value="UniProtKB-KW"/>
</dbReference>
<proteinExistence type="predicted"/>
<dbReference type="InterPro" id="IPR009061">
    <property type="entry name" value="DNA-bd_dom_put_sf"/>
</dbReference>
<dbReference type="RefSeq" id="WP_276758939.1">
    <property type="nucleotide sequence ID" value="NZ_SSGD01000008.1"/>
</dbReference>
<gene>
    <name evidence="2" type="ORF">E6Q54_01455</name>
</gene>
<dbReference type="EMBL" id="SSGD01000008">
    <property type="protein sequence ID" value="TXI59963.1"/>
    <property type="molecule type" value="Genomic_DNA"/>
</dbReference>
<dbReference type="SUPFAM" id="SSF46955">
    <property type="entry name" value="Putative DNA-binding domain"/>
    <property type="match status" value="1"/>
</dbReference>
<feature type="domain" description="Helix-turn-helix" evidence="1">
    <location>
        <begin position="8"/>
        <end position="56"/>
    </location>
</feature>
<organism evidence="2 3">
    <name type="scientific">Mycolicibacter arupensis</name>
    <dbReference type="NCBI Taxonomy" id="342002"/>
    <lineage>
        <taxon>Bacteria</taxon>
        <taxon>Bacillati</taxon>
        <taxon>Actinomycetota</taxon>
        <taxon>Actinomycetes</taxon>
        <taxon>Mycobacteriales</taxon>
        <taxon>Mycobacteriaceae</taxon>
        <taxon>Mycolicibacter</taxon>
    </lineage>
</organism>
<dbReference type="AlphaFoldDB" id="A0A5C7YER4"/>
<dbReference type="Pfam" id="PF12728">
    <property type="entry name" value="HTH_17"/>
    <property type="match status" value="1"/>
</dbReference>
<accession>A0A5C7YER4</accession>
<dbReference type="Proteomes" id="UP000321797">
    <property type="component" value="Unassembled WGS sequence"/>
</dbReference>
<reference evidence="2 3" key="1">
    <citation type="submission" date="2018-09" db="EMBL/GenBank/DDBJ databases">
        <title>Metagenome Assembled Genomes from an Advanced Water Purification Facility.</title>
        <authorList>
            <person name="Stamps B.W."/>
            <person name="Spear J.R."/>
        </authorList>
    </citation>
    <scope>NUCLEOTIDE SEQUENCE [LARGE SCALE GENOMIC DNA]</scope>
    <source>
        <strain evidence="2">Bin_29_2</strain>
    </source>
</reference>
<protein>
    <submittedName>
        <fullName evidence="2">DNA-binding protein</fullName>
    </submittedName>
</protein>
<keyword evidence="2" id="KW-0238">DNA-binding</keyword>
<dbReference type="InterPro" id="IPR041657">
    <property type="entry name" value="HTH_17"/>
</dbReference>
<name>A0A5C7YER4_9MYCO</name>
<evidence type="ECO:0000313" key="2">
    <source>
        <dbReference type="EMBL" id="TXI59963.1"/>
    </source>
</evidence>
<comment type="caution">
    <text evidence="2">The sequence shown here is derived from an EMBL/GenBank/DDBJ whole genome shotgun (WGS) entry which is preliminary data.</text>
</comment>